<proteinExistence type="predicted"/>
<dbReference type="InterPro" id="IPR014582">
    <property type="entry name" value="UCP033535_lipo"/>
</dbReference>
<organism evidence="2 3">
    <name type="scientific">Pseudaquabacterium rugosum</name>
    <dbReference type="NCBI Taxonomy" id="2984194"/>
    <lineage>
        <taxon>Bacteria</taxon>
        <taxon>Pseudomonadati</taxon>
        <taxon>Pseudomonadota</taxon>
        <taxon>Betaproteobacteria</taxon>
        <taxon>Burkholderiales</taxon>
        <taxon>Sphaerotilaceae</taxon>
        <taxon>Pseudaquabacterium</taxon>
    </lineage>
</organism>
<dbReference type="InterPro" id="IPR036215">
    <property type="entry name" value="TM0957-like_sf"/>
</dbReference>
<dbReference type="Proteomes" id="UP001368500">
    <property type="component" value="Unassembled WGS sequence"/>
</dbReference>
<dbReference type="RefSeq" id="WP_341373841.1">
    <property type="nucleotide sequence ID" value="NZ_JBBUTF010000006.1"/>
</dbReference>
<gene>
    <name evidence="2" type="ORF">AACH11_08825</name>
</gene>
<evidence type="ECO:0000313" key="2">
    <source>
        <dbReference type="EMBL" id="MEK8026063.1"/>
    </source>
</evidence>
<name>A0ABU9B852_9BURK</name>
<sequence length="236" mass="24497">MTPTLSGPERDRAAAGPRTGAGAARPPVRHPARRLLLPAVLLGLLTAAALDTRVVRIGSTEDQRAGAFSAEAWGRKTFPAQRAAIETAAVDATTLAAALAEDKAAAGQKYGKPGSVGPIFAVRFSGTVGELRSGIANVTGEGLPAGLALRVQTGPAINGTDVRDATGTIEFGQFTNQIEYQDAGAALNEQIKAQVLAGLDRERLSGRRVEGIGVFQLINPQAWLLTPVRLTVKDAS</sequence>
<evidence type="ECO:0000256" key="1">
    <source>
        <dbReference type="SAM" id="MobiDB-lite"/>
    </source>
</evidence>
<protein>
    <submittedName>
        <fullName evidence="2">DUF2291 domain-containing protein</fullName>
    </submittedName>
</protein>
<dbReference type="Pfam" id="PF10054">
    <property type="entry name" value="DUF2291"/>
    <property type="match status" value="1"/>
</dbReference>
<accession>A0ABU9B852</accession>
<dbReference type="PIRSF" id="PIRSF033535">
    <property type="entry name" value="UCP033535_plp"/>
    <property type="match status" value="1"/>
</dbReference>
<feature type="region of interest" description="Disordered" evidence="1">
    <location>
        <begin position="1"/>
        <end position="27"/>
    </location>
</feature>
<feature type="compositionally biased region" description="Low complexity" evidence="1">
    <location>
        <begin position="14"/>
        <end position="26"/>
    </location>
</feature>
<reference evidence="2 3" key="1">
    <citation type="submission" date="2024-04" db="EMBL/GenBank/DDBJ databases">
        <title>Novel species of the genus Ideonella isolated from streams.</title>
        <authorList>
            <person name="Lu H."/>
        </authorList>
    </citation>
    <scope>NUCLEOTIDE SEQUENCE [LARGE SCALE GENOMIC DNA]</scope>
    <source>
        <strain evidence="2 3">BYS139W</strain>
    </source>
</reference>
<dbReference type="SUPFAM" id="SSF141318">
    <property type="entry name" value="TM0957-like"/>
    <property type="match status" value="1"/>
</dbReference>
<dbReference type="EMBL" id="JBBUTF010000006">
    <property type="protein sequence ID" value="MEK8026063.1"/>
    <property type="molecule type" value="Genomic_DNA"/>
</dbReference>
<keyword evidence="3" id="KW-1185">Reference proteome</keyword>
<evidence type="ECO:0000313" key="3">
    <source>
        <dbReference type="Proteomes" id="UP001368500"/>
    </source>
</evidence>
<comment type="caution">
    <text evidence="2">The sequence shown here is derived from an EMBL/GenBank/DDBJ whole genome shotgun (WGS) entry which is preliminary data.</text>
</comment>